<dbReference type="GO" id="GO:0005730">
    <property type="term" value="C:nucleolus"/>
    <property type="evidence" value="ECO:0007669"/>
    <property type="project" value="UniProtKB-SubCell"/>
</dbReference>
<dbReference type="SMART" id="SM00543">
    <property type="entry name" value="MIF4G"/>
    <property type="match status" value="1"/>
</dbReference>
<feature type="compositionally biased region" description="Basic and acidic residues" evidence="4">
    <location>
        <begin position="77"/>
        <end position="126"/>
    </location>
</feature>
<evidence type="ECO:0000313" key="6">
    <source>
        <dbReference type="EMBL" id="EFA76048.1"/>
    </source>
</evidence>
<keyword evidence="3" id="KW-0539">Nucleus</keyword>
<feature type="compositionally biased region" description="Acidic residues" evidence="4">
    <location>
        <begin position="203"/>
        <end position="225"/>
    </location>
</feature>
<evidence type="ECO:0000256" key="3">
    <source>
        <dbReference type="ARBA" id="ARBA00023242"/>
    </source>
</evidence>
<feature type="compositionally biased region" description="Low complexity" evidence="4">
    <location>
        <begin position="1"/>
        <end position="19"/>
    </location>
</feature>
<reference evidence="6 7" key="1">
    <citation type="journal article" date="2011" name="Genome Res.">
        <title>Phylogeny-wide analysis of social amoeba genomes highlights ancient origins for complex intercellular communication.</title>
        <authorList>
            <person name="Heidel A.J."/>
            <person name="Lawal H.M."/>
            <person name="Felder M."/>
            <person name="Schilde C."/>
            <person name="Helps N.R."/>
            <person name="Tunggal B."/>
            <person name="Rivero F."/>
            <person name="John U."/>
            <person name="Schleicher M."/>
            <person name="Eichinger L."/>
            <person name="Platzer M."/>
            <person name="Noegel A.A."/>
            <person name="Schaap P."/>
            <person name="Gloeckner G."/>
        </authorList>
    </citation>
    <scope>NUCLEOTIDE SEQUENCE [LARGE SCALE GENOMIC DNA]</scope>
    <source>
        <strain evidence="7">ATCC 26659 / Pp 5 / PN500</strain>
    </source>
</reference>
<feature type="compositionally biased region" description="Low complexity" evidence="4">
    <location>
        <begin position="382"/>
        <end position="399"/>
    </location>
</feature>
<feature type="compositionally biased region" description="Basic residues" evidence="4">
    <location>
        <begin position="66"/>
        <end position="76"/>
    </location>
</feature>
<feature type="region of interest" description="Disordered" evidence="4">
    <location>
        <begin position="376"/>
        <end position="399"/>
    </location>
</feature>
<dbReference type="Pfam" id="PF02847">
    <property type="entry name" value="MA3"/>
    <property type="match status" value="1"/>
</dbReference>
<dbReference type="PANTHER" id="PTHR18034">
    <property type="entry name" value="CELL CYCLE CONTROL PROTEIN CWF22-RELATED"/>
    <property type="match status" value="1"/>
</dbReference>
<protein>
    <recommendedName>
        <fullName evidence="5">MI domain-containing protein</fullName>
    </recommendedName>
</protein>
<dbReference type="RefSeq" id="XP_020428182.1">
    <property type="nucleotide sequence ID" value="XM_020581395.1"/>
</dbReference>
<feature type="domain" description="MI" evidence="5">
    <location>
        <begin position="720"/>
        <end position="836"/>
    </location>
</feature>
<dbReference type="SMART" id="SM00544">
    <property type="entry name" value="MA3"/>
    <property type="match status" value="1"/>
</dbReference>
<dbReference type="GeneID" id="31366096"/>
<dbReference type="PANTHER" id="PTHR18034:SF4">
    <property type="entry name" value="NUCLEOLAR MIF4G DOMAIN-CONTAINING PROTEIN 1"/>
    <property type="match status" value="1"/>
</dbReference>
<accession>D3BRL6</accession>
<dbReference type="InParanoid" id="D3BRL6"/>
<dbReference type="EMBL" id="ADBJ01000050">
    <property type="protein sequence ID" value="EFA76048.1"/>
    <property type="molecule type" value="Genomic_DNA"/>
</dbReference>
<sequence length="939" mass="107934">MKPKSFSKFNNNNNKNNNNHSLQLPRSLTNEINANNSSENDSYEDQNHYSIKKGKSRKQERQKKKDEKKKRRQHYHQVREERLMNPEKLKRIKQEKEDRIKQERADKQREKELREEKRNRREEKRNQQNQASIAKLSDAEKKRIFLKSIGGKESDLLTGEDREISYLESKLGLKKKKKELPSSFKEDGLDVLFKPVNKKRQSDDDDDDDNENEEEDDDAVEEEDQYGVSNSDKLMDELEDALDGIGADPGSDEDDEFDTDPEDQVEMLDDIELDEDEEEEEEDEEEEDEDVDMLDGDEDDQEFDLDDEDEEDVDEEEEEEEEEEDIQLTKKTKEKKVETKEDIYGRIVNAKTGEIIKDNKGVGSEGLGKYVPPHLRNLTQDTNNNNKSSTSATTSTTPTIQLSQDDLNLKRKLNGLFNRLATNNFHSIYHDIVQLFNEKPRNILKHLITELLLNNCISSEQVIHSIIHANTALIAAIHCGIGTDIGGYFIEELYKKYQDAYSSSKSINVTSNLLLIIIHLYNFQVLGSVIIVDLAKVFIESFSEDDIQLLLLLIQNGGYQLRGEDPTALKDIILLVQKRQADVKKEQTNESVVTKLSFMMETITNLKNNKVKNTKLIETVATLKKAIRSLLKSTETSMSSNTLRISLKDLSSIDSAGRWWLVGSSWAGRVDKDGVINFGNGGNSGGSGQPMSQSAVIAQANAGFTDELMQSAIANRMSTPLQKTLFCTIMSADDFIDAFERIMQLQLKDKQDREVINIILHCCLKEKKFNPYYFHLIQRLTSHDENIRFTLQYALWDRLKDIASSQVSSLMVLANLMSKLIETHIFSLTLLRVISLERLDPKSIVFYRLLFTYLLTLSSERETVEIFERLSLIQDENRRSKKKDDQVQNIETLKKGIAVFFLHGLISPNTENTEQVQLLKQRVKMVKPLLKSDINLNFL</sequence>
<evidence type="ECO:0000256" key="2">
    <source>
        <dbReference type="ARBA" id="ARBA00006856"/>
    </source>
</evidence>
<dbReference type="AlphaFoldDB" id="D3BRL6"/>
<evidence type="ECO:0000256" key="4">
    <source>
        <dbReference type="SAM" id="MobiDB-lite"/>
    </source>
</evidence>
<gene>
    <name evidence="6" type="ORF">PPL_10627</name>
</gene>
<organism evidence="6 7">
    <name type="scientific">Heterostelium pallidum (strain ATCC 26659 / Pp 5 / PN500)</name>
    <name type="common">Cellular slime mold</name>
    <name type="synonym">Polysphondylium pallidum</name>
    <dbReference type="NCBI Taxonomy" id="670386"/>
    <lineage>
        <taxon>Eukaryota</taxon>
        <taxon>Amoebozoa</taxon>
        <taxon>Evosea</taxon>
        <taxon>Eumycetozoa</taxon>
        <taxon>Dictyostelia</taxon>
        <taxon>Acytosteliales</taxon>
        <taxon>Acytosteliaceae</taxon>
        <taxon>Heterostelium</taxon>
    </lineage>
</organism>
<evidence type="ECO:0000259" key="5">
    <source>
        <dbReference type="PROSITE" id="PS51366"/>
    </source>
</evidence>
<dbReference type="FunCoup" id="D3BRL6">
    <property type="interactions" value="446"/>
</dbReference>
<dbReference type="OMA" id="FMVDILN"/>
<feature type="compositionally biased region" description="Polar residues" evidence="4">
    <location>
        <begin position="20"/>
        <end position="40"/>
    </location>
</feature>
<feature type="region of interest" description="Disordered" evidence="4">
    <location>
        <begin position="168"/>
        <end position="335"/>
    </location>
</feature>
<feature type="region of interest" description="Disordered" evidence="4">
    <location>
        <begin position="1"/>
        <end position="140"/>
    </location>
</feature>
<dbReference type="Gene3D" id="1.25.40.180">
    <property type="match status" value="1"/>
</dbReference>
<dbReference type="Proteomes" id="UP000001396">
    <property type="component" value="Unassembled WGS sequence"/>
</dbReference>
<dbReference type="GO" id="GO:0003723">
    <property type="term" value="F:RNA binding"/>
    <property type="evidence" value="ECO:0007669"/>
    <property type="project" value="InterPro"/>
</dbReference>
<feature type="compositionally biased region" description="Acidic residues" evidence="4">
    <location>
        <begin position="250"/>
        <end position="326"/>
    </location>
</feature>
<dbReference type="STRING" id="670386.D3BRL6"/>
<dbReference type="Pfam" id="PF02854">
    <property type="entry name" value="MIF4G"/>
    <property type="match status" value="1"/>
</dbReference>
<evidence type="ECO:0000313" key="7">
    <source>
        <dbReference type="Proteomes" id="UP000001396"/>
    </source>
</evidence>
<dbReference type="InterPro" id="IPR050781">
    <property type="entry name" value="CWC22_splicing_factor"/>
</dbReference>
<dbReference type="InterPro" id="IPR016024">
    <property type="entry name" value="ARM-type_fold"/>
</dbReference>
<comment type="similarity">
    <text evidence="2">Belongs to the CWC22 family.</text>
</comment>
<dbReference type="SUPFAM" id="SSF48371">
    <property type="entry name" value="ARM repeat"/>
    <property type="match status" value="1"/>
</dbReference>
<keyword evidence="7" id="KW-1185">Reference proteome</keyword>
<name>D3BRL6_HETP5</name>
<dbReference type="GO" id="GO:0042274">
    <property type="term" value="P:ribosomal small subunit biogenesis"/>
    <property type="evidence" value="ECO:0007669"/>
    <property type="project" value="TreeGrafter"/>
</dbReference>
<dbReference type="PROSITE" id="PS51366">
    <property type="entry name" value="MI"/>
    <property type="match status" value="1"/>
</dbReference>
<dbReference type="InterPro" id="IPR003890">
    <property type="entry name" value="MIF4G-like_typ-3"/>
</dbReference>
<proteinExistence type="inferred from homology"/>
<comment type="subcellular location">
    <subcellularLocation>
        <location evidence="1">Nucleus</location>
        <location evidence="1">Nucleolus</location>
    </subcellularLocation>
</comment>
<evidence type="ECO:0000256" key="1">
    <source>
        <dbReference type="ARBA" id="ARBA00004604"/>
    </source>
</evidence>
<comment type="caution">
    <text evidence="6">The sequence shown here is derived from an EMBL/GenBank/DDBJ whole genome shotgun (WGS) entry which is preliminary data.</text>
</comment>
<dbReference type="InterPro" id="IPR003891">
    <property type="entry name" value="Initiation_fac_eIF4g_MI"/>
</dbReference>